<feature type="compositionally biased region" description="Low complexity" evidence="3">
    <location>
        <begin position="338"/>
        <end position="350"/>
    </location>
</feature>
<evidence type="ECO:0000256" key="1">
    <source>
        <dbReference type="ARBA" id="ARBA00022614"/>
    </source>
</evidence>
<name>A0A507FGX9_9FUNG</name>
<dbReference type="PANTHER" id="PTHR15454:SF19">
    <property type="entry name" value="LEUCINE-RICH REPEAT-CONTAINING PROTEIN 51"/>
    <property type="match status" value="1"/>
</dbReference>
<reference evidence="4 5" key="1">
    <citation type="journal article" date="2019" name="Sci. Rep.">
        <title>Comparative genomics of chytrid fungi reveal insights into the obligate biotrophic and pathogenic lifestyle of Synchytrium endobioticum.</title>
        <authorList>
            <person name="van de Vossenberg B.T.L.H."/>
            <person name="Warris S."/>
            <person name="Nguyen H.D.T."/>
            <person name="van Gent-Pelzer M.P.E."/>
            <person name="Joly D.L."/>
            <person name="van de Geest H.C."/>
            <person name="Bonants P.J.M."/>
            <person name="Smith D.S."/>
            <person name="Levesque C.A."/>
            <person name="van der Lee T.A.J."/>
        </authorList>
    </citation>
    <scope>NUCLEOTIDE SEQUENCE [LARGE SCALE GENOMIC DNA]</scope>
    <source>
        <strain evidence="4 5">CBS 675.73</strain>
    </source>
</reference>
<evidence type="ECO:0000313" key="4">
    <source>
        <dbReference type="EMBL" id="TPX74598.1"/>
    </source>
</evidence>
<protein>
    <submittedName>
        <fullName evidence="4">Uncharacterized protein</fullName>
    </submittedName>
</protein>
<dbReference type="OrthoDB" id="433501at2759"/>
<dbReference type="SUPFAM" id="SSF52075">
    <property type="entry name" value="Outer arm dynein light chain 1"/>
    <property type="match status" value="1"/>
</dbReference>
<comment type="caution">
    <text evidence="4">The sequence shown here is derived from an EMBL/GenBank/DDBJ whole genome shotgun (WGS) entry which is preliminary data.</text>
</comment>
<sequence>MRTDESNPAKKKNARVQDLTHDFVFGFFKSLRLVDKGICVVDEASKKFRNLKELSLTGNLIHEFDAQNLTQDLQVLHLNANKLLTCPDVSSLTSLLHLGIGFNSIDSILNFTPSKTLMSLDLSGNDLCNLVETANVLESIPNLQILALLRNPLYFIESYRKSIVAKLPKLTVLDDINVSVNERSSTATPSDQSPAVSPSPIVSEDILLLISLQEMTGLQAPTIEPPTDSRPPDEISFHFEASISAYSNNNSLFSCSEPVVWTPDLLDLASSVIVKLPITKMARDAFLGPITLKLFQCRYTHTPVLSGSALNLSATERPGTGNSAYSKAAVSRPVSPSKPAAAAAAPAKKGGATDKGKKLGAAGKGKKEEEVQYVKSVSLESEVAKAEISLRPLLDGSKTVQGDYHLERAASEDGASVVPTLVATLRASIKLHPSELERTGATKVYTL</sequence>
<keyword evidence="1" id="KW-0433">Leucine-rich repeat</keyword>
<accession>A0A507FGX9</accession>
<dbReference type="InterPro" id="IPR032675">
    <property type="entry name" value="LRR_dom_sf"/>
</dbReference>
<dbReference type="AlphaFoldDB" id="A0A507FGX9"/>
<proteinExistence type="predicted"/>
<dbReference type="PANTHER" id="PTHR15454">
    <property type="entry name" value="NISCHARIN RELATED"/>
    <property type="match status" value="1"/>
</dbReference>
<evidence type="ECO:0000313" key="5">
    <source>
        <dbReference type="Proteomes" id="UP000320333"/>
    </source>
</evidence>
<keyword evidence="2" id="KW-0677">Repeat</keyword>
<gene>
    <name evidence="4" type="ORF">CcCBS67573_g04116</name>
</gene>
<evidence type="ECO:0000256" key="2">
    <source>
        <dbReference type="ARBA" id="ARBA00022737"/>
    </source>
</evidence>
<dbReference type="STRING" id="246404.A0A507FGX9"/>
<evidence type="ECO:0000256" key="3">
    <source>
        <dbReference type="SAM" id="MobiDB-lite"/>
    </source>
</evidence>
<dbReference type="Proteomes" id="UP000320333">
    <property type="component" value="Unassembled WGS sequence"/>
</dbReference>
<keyword evidence="5" id="KW-1185">Reference proteome</keyword>
<dbReference type="GO" id="GO:0005737">
    <property type="term" value="C:cytoplasm"/>
    <property type="evidence" value="ECO:0007669"/>
    <property type="project" value="TreeGrafter"/>
</dbReference>
<dbReference type="EMBL" id="QEAP01000117">
    <property type="protein sequence ID" value="TPX74598.1"/>
    <property type="molecule type" value="Genomic_DNA"/>
</dbReference>
<dbReference type="Gene3D" id="3.80.10.10">
    <property type="entry name" value="Ribonuclease Inhibitor"/>
    <property type="match status" value="1"/>
</dbReference>
<feature type="region of interest" description="Disordered" evidence="3">
    <location>
        <begin position="317"/>
        <end position="365"/>
    </location>
</feature>
<organism evidence="4 5">
    <name type="scientific">Chytriomyces confervae</name>
    <dbReference type="NCBI Taxonomy" id="246404"/>
    <lineage>
        <taxon>Eukaryota</taxon>
        <taxon>Fungi</taxon>
        <taxon>Fungi incertae sedis</taxon>
        <taxon>Chytridiomycota</taxon>
        <taxon>Chytridiomycota incertae sedis</taxon>
        <taxon>Chytridiomycetes</taxon>
        <taxon>Chytridiales</taxon>
        <taxon>Chytriomycetaceae</taxon>
        <taxon>Chytriomyces</taxon>
    </lineage>
</organism>